<evidence type="ECO:0000256" key="1">
    <source>
        <dbReference type="ARBA" id="ARBA00010641"/>
    </source>
</evidence>
<dbReference type="InterPro" id="IPR039425">
    <property type="entry name" value="RNA_pol_sigma-70-like"/>
</dbReference>
<name>A0A7G5E1J9_9SPHI</name>
<feature type="domain" description="RNA polymerase sigma factor 70 region 4 type 2" evidence="6">
    <location>
        <begin position="120"/>
        <end position="169"/>
    </location>
</feature>
<comment type="similarity">
    <text evidence="1">Belongs to the sigma-70 factor family. ECF subfamily.</text>
</comment>
<dbReference type="InterPro" id="IPR007627">
    <property type="entry name" value="RNA_pol_sigma70_r2"/>
</dbReference>
<dbReference type="EMBL" id="CP058555">
    <property type="protein sequence ID" value="QMV67874.1"/>
    <property type="molecule type" value="Genomic_DNA"/>
</dbReference>
<dbReference type="NCBIfam" id="TIGR02937">
    <property type="entry name" value="sigma70-ECF"/>
    <property type="match status" value="1"/>
</dbReference>
<sequence length="184" mass="22370">MVNNNQTINMNVTHVRQLFTQLYEENWVKLYVHVFRMLDDRDEARDIVQEIFTNLWDRMERLEIEHSYQAYLFRSARNLVINRIASQDVGRKYEHYLEHAASTPEIMPDELLREKELAKQIDQAIEKLPRKMALIFKKSRFEQRSYREIAAELEISEQTVKKQIYNALTLLRKKIRTIFIFFYH</sequence>
<keyword evidence="4" id="KW-0804">Transcription</keyword>
<keyword evidence="8" id="KW-1185">Reference proteome</keyword>
<dbReference type="InterPro" id="IPR013325">
    <property type="entry name" value="RNA_pol_sigma_r2"/>
</dbReference>
<gene>
    <name evidence="7" type="ORF">HS960_09500</name>
</gene>
<evidence type="ECO:0000256" key="3">
    <source>
        <dbReference type="ARBA" id="ARBA00023082"/>
    </source>
</evidence>
<dbReference type="PANTHER" id="PTHR43133">
    <property type="entry name" value="RNA POLYMERASE ECF-TYPE SIGMA FACTO"/>
    <property type="match status" value="1"/>
</dbReference>
<evidence type="ECO:0000259" key="5">
    <source>
        <dbReference type="Pfam" id="PF04542"/>
    </source>
</evidence>
<dbReference type="NCBIfam" id="TIGR02985">
    <property type="entry name" value="Sig70_bacteroi1"/>
    <property type="match status" value="1"/>
</dbReference>
<dbReference type="InterPro" id="IPR036388">
    <property type="entry name" value="WH-like_DNA-bd_sf"/>
</dbReference>
<keyword evidence="3" id="KW-0731">Sigma factor</keyword>
<organism evidence="7 8">
    <name type="scientific">Sphingobacterium paramultivorum</name>
    <dbReference type="NCBI Taxonomy" id="2886510"/>
    <lineage>
        <taxon>Bacteria</taxon>
        <taxon>Pseudomonadati</taxon>
        <taxon>Bacteroidota</taxon>
        <taxon>Sphingobacteriia</taxon>
        <taxon>Sphingobacteriales</taxon>
        <taxon>Sphingobacteriaceae</taxon>
        <taxon>Sphingobacterium</taxon>
    </lineage>
</organism>
<evidence type="ECO:0000256" key="2">
    <source>
        <dbReference type="ARBA" id="ARBA00023015"/>
    </source>
</evidence>
<dbReference type="Gene3D" id="1.10.1740.10">
    <property type="match status" value="1"/>
</dbReference>
<protein>
    <submittedName>
        <fullName evidence="7">RNA polymerase sigma-70 factor</fullName>
    </submittedName>
</protein>
<dbReference type="InterPro" id="IPR014327">
    <property type="entry name" value="RNA_pol_sigma70_bacteroid"/>
</dbReference>
<dbReference type="GO" id="GO:0016987">
    <property type="term" value="F:sigma factor activity"/>
    <property type="evidence" value="ECO:0007669"/>
    <property type="project" value="UniProtKB-KW"/>
</dbReference>
<dbReference type="GO" id="GO:0003677">
    <property type="term" value="F:DNA binding"/>
    <property type="evidence" value="ECO:0007669"/>
    <property type="project" value="InterPro"/>
</dbReference>
<evidence type="ECO:0000313" key="8">
    <source>
        <dbReference type="Proteomes" id="UP000515450"/>
    </source>
</evidence>
<accession>A0A7G5E1J9</accession>
<dbReference type="RefSeq" id="WP_182332321.1">
    <property type="nucleotide sequence ID" value="NZ_CP058555.1"/>
</dbReference>
<reference evidence="7 8" key="1">
    <citation type="journal article" date="2020" name="G3 (Bethesda)">
        <title>CeMbio - The Caenorhabditis elegans Microbiome Resource.</title>
        <authorList>
            <person name="Dirksen P."/>
            <person name="Assie A."/>
            <person name="Zimmermann J."/>
            <person name="Zhang F."/>
            <person name="Tietje A.M."/>
            <person name="Marsh S.A."/>
            <person name="Felix M.A."/>
            <person name="Shapira M."/>
            <person name="Kaleta C."/>
            <person name="Schulenburg H."/>
            <person name="Samuel B."/>
        </authorList>
    </citation>
    <scope>NUCLEOTIDE SEQUENCE [LARGE SCALE GENOMIC DNA]</scope>
    <source>
        <strain evidence="7 8">BIGb0170</strain>
    </source>
</reference>
<keyword evidence="2" id="KW-0805">Transcription regulation</keyword>
<dbReference type="Pfam" id="PF04542">
    <property type="entry name" value="Sigma70_r2"/>
    <property type="match status" value="1"/>
</dbReference>
<evidence type="ECO:0000259" key="6">
    <source>
        <dbReference type="Pfam" id="PF08281"/>
    </source>
</evidence>
<feature type="domain" description="RNA polymerase sigma-70 region 2" evidence="5">
    <location>
        <begin position="22"/>
        <end position="88"/>
    </location>
</feature>
<dbReference type="AlphaFoldDB" id="A0A7G5E1J9"/>
<dbReference type="InterPro" id="IPR013249">
    <property type="entry name" value="RNA_pol_sigma70_r4_t2"/>
</dbReference>
<dbReference type="PANTHER" id="PTHR43133:SF46">
    <property type="entry name" value="RNA POLYMERASE SIGMA-70 FACTOR ECF SUBFAMILY"/>
    <property type="match status" value="1"/>
</dbReference>
<dbReference type="Gene3D" id="1.10.10.10">
    <property type="entry name" value="Winged helix-like DNA-binding domain superfamily/Winged helix DNA-binding domain"/>
    <property type="match status" value="1"/>
</dbReference>
<dbReference type="GO" id="GO:0006352">
    <property type="term" value="P:DNA-templated transcription initiation"/>
    <property type="evidence" value="ECO:0007669"/>
    <property type="project" value="InterPro"/>
</dbReference>
<dbReference type="Pfam" id="PF08281">
    <property type="entry name" value="Sigma70_r4_2"/>
    <property type="match status" value="1"/>
</dbReference>
<dbReference type="SUPFAM" id="SSF88946">
    <property type="entry name" value="Sigma2 domain of RNA polymerase sigma factors"/>
    <property type="match status" value="1"/>
</dbReference>
<dbReference type="InterPro" id="IPR014284">
    <property type="entry name" value="RNA_pol_sigma-70_dom"/>
</dbReference>
<dbReference type="Proteomes" id="UP000515450">
    <property type="component" value="Chromosome"/>
</dbReference>
<dbReference type="InterPro" id="IPR013324">
    <property type="entry name" value="RNA_pol_sigma_r3/r4-like"/>
</dbReference>
<evidence type="ECO:0000256" key="4">
    <source>
        <dbReference type="ARBA" id="ARBA00023163"/>
    </source>
</evidence>
<proteinExistence type="inferred from homology"/>
<evidence type="ECO:0000313" key="7">
    <source>
        <dbReference type="EMBL" id="QMV67874.1"/>
    </source>
</evidence>
<dbReference type="SUPFAM" id="SSF88659">
    <property type="entry name" value="Sigma3 and sigma4 domains of RNA polymerase sigma factors"/>
    <property type="match status" value="1"/>
</dbReference>